<evidence type="ECO:0000313" key="3">
    <source>
        <dbReference type="Proteomes" id="UP000178925"/>
    </source>
</evidence>
<dbReference type="SUPFAM" id="SSF53335">
    <property type="entry name" value="S-adenosyl-L-methionine-dependent methyltransferases"/>
    <property type="match status" value="1"/>
</dbReference>
<proteinExistence type="predicted"/>
<comment type="caution">
    <text evidence="2">The sequence shown here is derived from an EMBL/GenBank/DDBJ whole genome shotgun (WGS) entry which is preliminary data.</text>
</comment>
<dbReference type="PANTHER" id="PTHR42912:SF93">
    <property type="entry name" value="N6-ADENOSINE-METHYLTRANSFERASE TMT1A"/>
    <property type="match status" value="1"/>
</dbReference>
<sequence>MSENIFKHNQAEQEWNYYWANKNKKGNMLYDTIAVFYRKHIIKSTLNRFIKKTFAPGAILLHAGCGGGQVDTDAIHYARVTALDISQLALDRYQALNGSYAQTLKGSIFEISLPDNSVDGVYNLGVMEHFTEEEISAILREFYRVLKPRGRVLLFWPPEFGLSVSFMKIVNFILNNILKKNIKLHPDEVTRIQSKKHGQKMLEKDGFVMVDYYFGIKDAFTHVVLTAEKGALDR</sequence>
<dbReference type="Proteomes" id="UP000178925">
    <property type="component" value="Unassembled WGS sequence"/>
</dbReference>
<dbReference type="STRING" id="1797995.A2242_04635"/>
<feature type="domain" description="Methyltransferase type 11" evidence="1">
    <location>
        <begin position="61"/>
        <end position="153"/>
    </location>
</feature>
<accession>A0A1F5SKX2</accession>
<dbReference type="InterPro" id="IPR013216">
    <property type="entry name" value="Methyltransf_11"/>
</dbReference>
<evidence type="ECO:0000313" key="2">
    <source>
        <dbReference type="EMBL" id="OGF27378.1"/>
    </source>
</evidence>
<dbReference type="CDD" id="cd02440">
    <property type="entry name" value="AdoMet_MTases"/>
    <property type="match status" value="1"/>
</dbReference>
<dbReference type="Gene3D" id="3.40.50.150">
    <property type="entry name" value="Vaccinia Virus protein VP39"/>
    <property type="match status" value="1"/>
</dbReference>
<gene>
    <name evidence="2" type="ORF">A2242_04635</name>
</gene>
<protein>
    <recommendedName>
        <fullName evidence="1">Methyltransferase type 11 domain-containing protein</fullName>
    </recommendedName>
</protein>
<dbReference type="AlphaFoldDB" id="A0A1F5SKX2"/>
<name>A0A1F5SKX2_9BACT</name>
<reference evidence="2 3" key="1">
    <citation type="journal article" date="2016" name="Nat. Commun.">
        <title>Thousands of microbial genomes shed light on interconnected biogeochemical processes in an aquifer system.</title>
        <authorList>
            <person name="Anantharaman K."/>
            <person name="Brown C.T."/>
            <person name="Hug L.A."/>
            <person name="Sharon I."/>
            <person name="Castelle C.J."/>
            <person name="Probst A.J."/>
            <person name="Thomas B.C."/>
            <person name="Singh A."/>
            <person name="Wilkins M.J."/>
            <person name="Karaoz U."/>
            <person name="Brodie E.L."/>
            <person name="Williams K.H."/>
            <person name="Hubbard S.S."/>
            <person name="Banfield J.F."/>
        </authorList>
    </citation>
    <scope>NUCLEOTIDE SEQUENCE [LARGE SCALE GENOMIC DNA]</scope>
</reference>
<dbReference type="InterPro" id="IPR029063">
    <property type="entry name" value="SAM-dependent_MTases_sf"/>
</dbReference>
<evidence type="ECO:0000259" key="1">
    <source>
        <dbReference type="Pfam" id="PF08241"/>
    </source>
</evidence>
<dbReference type="EMBL" id="MFGC01000025">
    <property type="protein sequence ID" value="OGF27378.1"/>
    <property type="molecule type" value="Genomic_DNA"/>
</dbReference>
<dbReference type="GO" id="GO:0008757">
    <property type="term" value="F:S-adenosylmethionine-dependent methyltransferase activity"/>
    <property type="evidence" value="ECO:0007669"/>
    <property type="project" value="InterPro"/>
</dbReference>
<organism evidence="2 3">
    <name type="scientific">Candidatus Falkowbacteria bacterium RIFOXYA2_FULL_47_9</name>
    <dbReference type="NCBI Taxonomy" id="1797995"/>
    <lineage>
        <taxon>Bacteria</taxon>
        <taxon>Candidatus Falkowiibacteriota</taxon>
    </lineage>
</organism>
<dbReference type="InterPro" id="IPR050508">
    <property type="entry name" value="Methyltransf_Superfamily"/>
</dbReference>
<dbReference type="Pfam" id="PF08241">
    <property type="entry name" value="Methyltransf_11"/>
    <property type="match status" value="1"/>
</dbReference>
<dbReference type="PANTHER" id="PTHR42912">
    <property type="entry name" value="METHYLTRANSFERASE"/>
    <property type="match status" value="1"/>
</dbReference>